<protein>
    <submittedName>
        <fullName evidence="1">Uncharacterized protein</fullName>
    </submittedName>
</protein>
<evidence type="ECO:0000313" key="2">
    <source>
        <dbReference type="Proteomes" id="UP000267517"/>
    </source>
</evidence>
<proteinExistence type="predicted"/>
<evidence type="ECO:0000313" key="1">
    <source>
        <dbReference type="EMBL" id="BBA29612.1"/>
    </source>
</evidence>
<sequence length="50" mass="5906">MIDKRQQSIKERLRRFVMDLWNITDLRQMGPVIDLILHKCIRGCKAPGVI</sequence>
<gene>
    <name evidence="1" type="ORF">PMEL_200127</name>
</gene>
<dbReference type="EMBL" id="AP018050">
    <property type="protein sequence ID" value="BBA29612.1"/>
    <property type="molecule type" value="Genomic_DNA"/>
</dbReference>
<dbReference type="AlphaFoldDB" id="A0A250KJ32"/>
<reference evidence="1 2" key="1">
    <citation type="submission" date="2017-05" db="EMBL/GenBank/DDBJ databases">
        <title>whole genome sequence of Prevotella melaninogenica GAI 07411.</title>
        <authorList>
            <person name="Kondo Y."/>
            <person name="Hoshino T."/>
        </authorList>
    </citation>
    <scope>NUCLEOTIDE SEQUENCE [LARGE SCALE GENOMIC DNA]</scope>
    <source>
        <strain evidence="1 2">GAI 07411</strain>
    </source>
</reference>
<name>A0A250KJ32_9BACT</name>
<organism evidence="1 2">
    <name type="scientific">Prevotella melaninogenica</name>
    <dbReference type="NCBI Taxonomy" id="28132"/>
    <lineage>
        <taxon>Bacteria</taxon>
        <taxon>Pseudomonadati</taxon>
        <taxon>Bacteroidota</taxon>
        <taxon>Bacteroidia</taxon>
        <taxon>Bacteroidales</taxon>
        <taxon>Prevotellaceae</taxon>
        <taxon>Prevotella</taxon>
    </lineage>
</organism>
<dbReference type="Proteomes" id="UP000267517">
    <property type="component" value="Chromosome II"/>
</dbReference>
<accession>A0A250KJ32</accession>